<evidence type="ECO:0000256" key="4">
    <source>
        <dbReference type="ARBA" id="ARBA00022801"/>
    </source>
</evidence>
<dbReference type="InterPro" id="IPR015500">
    <property type="entry name" value="Peptidase_S8_subtilisin-rel"/>
</dbReference>
<dbReference type="PROSITE" id="PS00137">
    <property type="entry name" value="SUBTILASE_HIS"/>
    <property type="match status" value="1"/>
</dbReference>
<dbReference type="InterPro" id="IPR000209">
    <property type="entry name" value="Peptidase_S8/S53_dom"/>
</dbReference>
<evidence type="ECO:0000259" key="11">
    <source>
        <dbReference type="Pfam" id="PF00082"/>
    </source>
</evidence>
<feature type="compositionally biased region" description="Basic and acidic residues" evidence="10">
    <location>
        <begin position="412"/>
        <end position="428"/>
    </location>
</feature>
<dbReference type="Pfam" id="PF00082">
    <property type="entry name" value="Peptidase_S8"/>
    <property type="match status" value="1"/>
</dbReference>
<evidence type="ECO:0000256" key="3">
    <source>
        <dbReference type="ARBA" id="ARBA00022729"/>
    </source>
</evidence>
<dbReference type="PANTHER" id="PTHR43399:SF4">
    <property type="entry name" value="CELL WALL-ASSOCIATED PROTEASE"/>
    <property type="match status" value="1"/>
</dbReference>
<comment type="catalytic activity">
    <reaction evidence="7">
        <text>Hydrolysis of proteins with broad specificity for peptide bonds, and a preference for a large uncharged residue in P1. Hydrolyzes peptide amides.</text>
        <dbReference type="EC" id="3.4.21.62"/>
    </reaction>
</comment>
<evidence type="ECO:0000256" key="9">
    <source>
        <dbReference type="PROSITE-ProRule" id="PRU01240"/>
    </source>
</evidence>
<proteinExistence type="inferred from homology"/>
<evidence type="ECO:0000256" key="8">
    <source>
        <dbReference type="ARBA" id="ARBA00023619"/>
    </source>
</evidence>
<feature type="active site" description="Charge relay system" evidence="9">
    <location>
        <position position="262"/>
    </location>
</feature>
<keyword evidence="13" id="KW-1185">Reference proteome</keyword>
<dbReference type="Proteomes" id="UP000018538">
    <property type="component" value="Unassembled WGS sequence"/>
</dbReference>
<dbReference type="PANTHER" id="PTHR43399">
    <property type="entry name" value="SUBTILISIN-RELATED"/>
    <property type="match status" value="1"/>
</dbReference>
<evidence type="ECO:0000256" key="6">
    <source>
        <dbReference type="ARBA" id="ARBA00023145"/>
    </source>
</evidence>
<dbReference type="GO" id="GO:0004252">
    <property type="term" value="F:serine-type endopeptidase activity"/>
    <property type="evidence" value="ECO:0007669"/>
    <property type="project" value="UniProtKB-UniRule"/>
</dbReference>
<dbReference type="PROSITE" id="PS00136">
    <property type="entry name" value="SUBTILASE_ASP"/>
    <property type="match status" value="1"/>
</dbReference>
<dbReference type="InterPro" id="IPR022398">
    <property type="entry name" value="Peptidase_S8_His-AS"/>
</dbReference>
<keyword evidence="6" id="KW-0865">Zymogen</keyword>
<evidence type="ECO:0000256" key="10">
    <source>
        <dbReference type="SAM" id="MobiDB-lite"/>
    </source>
</evidence>
<keyword evidence="4 9" id="KW-0378">Hydrolase</keyword>
<evidence type="ECO:0000256" key="7">
    <source>
        <dbReference type="ARBA" id="ARBA00023529"/>
    </source>
</evidence>
<evidence type="ECO:0000256" key="5">
    <source>
        <dbReference type="ARBA" id="ARBA00022825"/>
    </source>
</evidence>
<sequence>MKVKYLRYIHIWSLIYHVCNVIYNRSLHIIEIRKKTEIGWGRNNRKIRILNQINNKELEINKNSKTNIYDIFSDDDIINNEIIMKNYYKNLKKTKFKISPKIHRLIISFKNENNMLNYPGFMNKKFIKLLNYCGKIKKLEHVNLYLYDITPNKSELLIKFCLYALKNNKKINVEADYKLKPIYYNKFLKNYIPKNDYSLHSNEKKKNFQINNSSMFKNSNINLKKYKKINIIEEQNDISELIKGTQLSNLYEKHNVNVCIIDTGINYNHPDLKDSIIDMKSTEGNYRQKKKQDNKYDFFSVSNPIDEHGHGTFIAGIIAGNGNNININGKEGIQGINKMAKLIICKALNNNNVGNISDVLECFNYCAEKNAKIINASFSTKKNYPHLYYALKELEKKGIIVVTSSGNCVQKGDEEYQESKQKGDRKTEANTNSDGNSDGGGDGNSDSGGYRECNLNLMKLYPPAYLAKLTNLLVVSNIDKDSNNDIILSKDSCYSNKYVNFGTQGNDILSTHINNQYAISGGSSFSAAIVTGVISLLFSINPNLNNNEIIDLIKNSIIQTTKLKNKVKWEGYLNVYLLIKLMIEKMGLTLVE</sequence>
<dbReference type="PROSITE" id="PS51892">
    <property type="entry name" value="SUBTILASE"/>
    <property type="match status" value="1"/>
</dbReference>
<dbReference type="GO" id="GO:0006508">
    <property type="term" value="P:proteolysis"/>
    <property type="evidence" value="ECO:0007669"/>
    <property type="project" value="UniProtKB-KW"/>
</dbReference>
<dbReference type="PRINTS" id="PR00723">
    <property type="entry name" value="SUBTILISIN"/>
</dbReference>
<evidence type="ECO:0000256" key="2">
    <source>
        <dbReference type="ARBA" id="ARBA00022670"/>
    </source>
</evidence>
<reference evidence="12 13" key="1">
    <citation type="submission" date="2013-11" db="EMBL/GenBank/DDBJ databases">
        <title>The Genome Sequence of Plasmodium yoelii 17X.</title>
        <authorList>
            <consortium name="The Broad Institute Genomics Platform"/>
            <consortium name="The Broad Institute Genome Sequencing Center for Infectious Disease"/>
            <person name="Neafsey D."/>
            <person name="Adams J."/>
            <person name="Walker B."/>
            <person name="Young S.K."/>
            <person name="Zeng Q."/>
            <person name="Gargeya S."/>
            <person name="Fitzgerald M."/>
            <person name="Haas B."/>
            <person name="Abouelleil A."/>
            <person name="Alvarado L."/>
            <person name="Chapman S.B."/>
            <person name="Gainer-Dewar J."/>
            <person name="Goldberg J."/>
            <person name="Griggs A."/>
            <person name="Gujja S."/>
            <person name="Hansen M."/>
            <person name="Howarth C."/>
            <person name="Imamovic A."/>
            <person name="Ireland A."/>
            <person name="Larimer J."/>
            <person name="McCowan C."/>
            <person name="Murphy C."/>
            <person name="Pearson M."/>
            <person name="Poon T.W."/>
            <person name="Priest M."/>
            <person name="Roberts A."/>
            <person name="Saif S."/>
            <person name="Shea T."/>
            <person name="Sykes S."/>
            <person name="Wortman J."/>
            <person name="Nusbaum C."/>
            <person name="Birren B."/>
        </authorList>
    </citation>
    <scope>NUCLEOTIDE SEQUENCE [LARGE SCALE GENOMIC DNA]</scope>
    <source>
        <strain evidence="12 13">17X</strain>
    </source>
</reference>
<name>V7PBV8_PLAYE</name>
<dbReference type="OrthoDB" id="531541at2759"/>
<dbReference type="EC" id="3.4.21.62" evidence="8"/>
<evidence type="ECO:0000313" key="13">
    <source>
        <dbReference type="Proteomes" id="UP000018538"/>
    </source>
</evidence>
<feature type="active site" description="Charge relay system" evidence="9">
    <location>
        <position position="524"/>
    </location>
</feature>
<dbReference type="SUPFAM" id="SSF52743">
    <property type="entry name" value="Subtilisin-like"/>
    <property type="match status" value="1"/>
</dbReference>
<evidence type="ECO:0000256" key="1">
    <source>
        <dbReference type="ARBA" id="ARBA00011073"/>
    </source>
</evidence>
<dbReference type="InterPro" id="IPR036852">
    <property type="entry name" value="Peptidase_S8/S53_dom_sf"/>
</dbReference>
<dbReference type="AlphaFoldDB" id="V7PBV8"/>
<dbReference type="EMBL" id="KI635811">
    <property type="protein sequence ID" value="ETB56904.1"/>
    <property type="molecule type" value="Genomic_DNA"/>
</dbReference>
<feature type="domain" description="Peptidase S8/S53" evidence="11">
    <location>
        <begin position="254"/>
        <end position="561"/>
    </location>
</feature>
<feature type="active site" description="Charge relay system" evidence="9">
    <location>
        <position position="310"/>
    </location>
</feature>
<comment type="similarity">
    <text evidence="1 9">Belongs to the peptidase S8 family.</text>
</comment>
<keyword evidence="5 9" id="KW-0720">Serine protease</keyword>
<dbReference type="InterPro" id="IPR023827">
    <property type="entry name" value="Peptidase_S8_Asp-AS"/>
</dbReference>
<dbReference type="InterPro" id="IPR051048">
    <property type="entry name" value="Peptidase_S8/S53_subtilisin"/>
</dbReference>
<gene>
    <name evidence="12" type="ORF">YYC_05266</name>
</gene>
<keyword evidence="2 9" id="KW-0645">Protease</keyword>
<organism evidence="12 13">
    <name type="scientific">Plasmodium yoelii 17X</name>
    <dbReference type="NCBI Taxonomy" id="1323249"/>
    <lineage>
        <taxon>Eukaryota</taxon>
        <taxon>Sar</taxon>
        <taxon>Alveolata</taxon>
        <taxon>Apicomplexa</taxon>
        <taxon>Aconoidasida</taxon>
        <taxon>Haemosporida</taxon>
        <taxon>Plasmodiidae</taxon>
        <taxon>Plasmodium</taxon>
        <taxon>Plasmodium (Vinckeia)</taxon>
    </lineage>
</organism>
<keyword evidence="3" id="KW-0732">Signal</keyword>
<accession>V7PBV8</accession>
<feature type="region of interest" description="Disordered" evidence="10">
    <location>
        <begin position="412"/>
        <end position="445"/>
    </location>
</feature>
<dbReference type="Gene3D" id="3.40.50.200">
    <property type="entry name" value="Peptidase S8/S53 domain"/>
    <property type="match status" value="1"/>
</dbReference>
<evidence type="ECO:0000313" key="12">
    <source>
        <dbReference type="EMBL" id="ETB56904.1"/>
    </source>
</evidence>
<protein>
    <recommendedName>
        <fullName evidence="8">subtilisin</fullName>
        <ecNumber evidence="8">3.4.21.62</ecNumber>
    </recommendedName>
</protein>